<feature type="compositionally biased region" description="Basic and acidic residues" evidence="1">
    <location>
        <begin position="60"/>
        <end position="91"/>
    </location>
</feature>
<organism evidence="2">
    <name type="scientific">Fopius arisanus</name>
    <dbReference type="NCBI Taxonomy" id="64838"/>
    <lineage>
        <taxon>Eukaryota</taxon>
        <taxon>Metazoa</taxon>
        <taxon>Ecdysozoa</taxon>
        <taxon>Arthropoda</taxon>
        <taxon>Hexapoda</taxon>
        <taxon>Insecta</taxon>
        <taxon>Pterygota</taxon>
        <taxon>Neoptera</taxon>
        <taxon>Endopterygota</taxon>
        <taxon>Hymenoptera</taxon>
        <taxon>Apocrita</taxon>
        <taxon>Ichneumonoidea</taxon>
        <taxon>Braconidae</taxon>
        <taxon>Opiinae</taxon>
        <taxon>Fopius</taxon>
    </lineage>
</organism>
<dbReference type="OrthoDB" id="10500543at2759"/>
<feature type="compositionally biased region" description="Basic and acidic residues" evidence="1">
    <location>
        <begin position="1"/>
        <end position="32"/>
    </location>
</feature>
<sequence>MTTPKKETAQEKFQRLREKNKAEVLEKMERIHAQQKAATFSKSKQKGREEKAAAEASGEPVKKPEEKLGNTTERRVPGEETTRVNPPKELEPVASHSASVRSPRAPRNVRGSDSELSVERFDRMNQRHEACTNCCGGLPGRGPGTGRIGGGGQCCGSRKVNLSDYEGERLRGGGDNGESPREKSPERFRGGCGSGCFPPSPPCFQLPCAHPPRNSSCPPTPPTCWRSHRWQTTCQSQRIGMRGNTKPNCPCGSCGGPGCRDNPGRTSDSGCCSRGPAVGAPCKCKCQSCQSFQPQGGCGGQSCGKMYSCSGSGGGGSCFPRNYRRREDSGCCGGSSPQHRSGCC</sequence>
<protein>
    <submittedName>
        <fullName evidence="4">Uncharacterized protein isoform X1</fullName>
    </submittedName>
</protein>
<dbReference type="GeneID" id="105271661"/>
<accession>A0A0C9PY00</accession>
<feature type="region of interest" description="Disordered" evidence="1">
    <location>
        <begin position="1"/>
        <end position="117"/>
    </location>
</feature>
<keyword evidence="3" id="KW-1185">Reference proteome</keyword>
<evidence type="ECO:0000313" key="4">
    <source>
        <dbReference type="RefSeq" id="XP_011311656.1"/>
    </source>
</evidence>
<evidence type="ECO:0000256" key="1">
    <source>
        <dbReference type="SAM" id="MobiDB-lite"/>
    </source>
</evidence>
<dbReference type="EMBL" id="GBYB01006388">
    <property type="protein sequence ID" value="JAG76155.1"/>
    <property type="molecule type" value="Transcribed_RNA"/>
</dbReference>
<reference evidence="4" key="2">
    <citation type="submission" date="2025-04" db="UniProtKB">
        <authorList>
            <consortium name="RefSeq"/>
        </authorList>
    </citation>
    <scope>IDENTIFICATION</scope>
    <source>
        <strain evidence="4">USDA-PBARC FA_bdor</strain>
        <tissue evidence="4">Whole organism</tissue>
    </source>
</reference>
<evidence type="ECO:0000313" key="2">
    <source>
        <dbReference type="EMBL" id="JAG76155.1"/>
    </source>
</evidence>
<dbReference type="AlphaFoldDB" id="A0A0C9PY00"/>
<name>A0A0C9PY00_9HYME</name>
<feature type="region of interest" description="Disordered" evidence="1">
    <location>
        <begin position="166"/>
        <end position="185"/>
    </location>
</feature>
<accession>A0A9R1U955</accession>
<evidence type="ECO:0000313" key="3">
    <source>
        <dbReference type="Proteomes" id="UP000694866"/>
    </source>
</evidence>
<dbReference type="RefSeq" id="XP_011311656.1">
    <property type="nucleotide sequence ID" value="XM_011313354.1"/>
</dbReference>
<proteinExistence type="predicted"/>
<dbReference type="Proteomes" id="UP000694866">
    <property type="component" value="Unplaced"/>
</dbReference>
<dbReference type="KEGG" id="fas:105271661"/>
<gene>
    <name evidence="4" type="primary">LOC105271661</name>
    <name evidence="2" type="ORF">g.17524</name>
</gene>
<reference evidence="2" key="1">
    <citation type="submission" date="2015-01" db="EMBL/GenBank/DDBJ databases">
        <title>Transcriptome Assembly of Fopius arisanus.</title>
        <authorList>
            <person name="Geib S."/>
        </authorList>
    </citation>
    <scope>NUCLEOTIDE SEQUENCE</scope>
</reference>